<organism evidence="1 2">
    <name type="scientific">Komagataeibacter medellinensis (strain NBRC 3288 / BCRC 11682 / LMG 1693 / Kondo 51)</name>
    <name type="common">Gluconacetobacter medellinensis</name>
    <dbReference type="NCBI Taxonomy" id="634177"/>
    <lineage>
        <taxon>Bacteria</taxon>
        <taxon>Pseudomonadati</taxon>
        <taxon>Pseudomonadota</taxon>
        <taxon>Alphaproteobacteria</taxon>
        <taxon>Acetobacterales</taxon>
        <taxon>Acetobacteraceae</taxon>
        <taxon>Komagataeibacter</taxon>
    </lineage>
</organism>
<protein>
    <submittedName>
        <fullName evidence="1">Uncharacterized protein</fullName>
    </submittedName>
</protein>
<dbReference type="EMBL" id="AP012159">
    <property type="protein sequence ID" value="BAK83014.1"/>
    <property type="molecule type" value="Genomic_DNA"/>
</dbReference>
<reference evidence="2" key="1">
    <citation type="journal article" date="2011" name="J. Bacteriol.">
        <title>Complete genome sequence of NBRC 3288, a unique cellulose-nonproducing strain of Gluconacetobacter xylinus isolated from vinegar.</title>
        <authorList>
            <person name="Ogino H."/>
            <person name="Azuma Y."/>
            <person name="Hosoyama A."/>
            <person name="Nakazawa H."/>
            <person name="Matsutani M."/>
            <person name="Hasegawa A."/>
            <person name="Otsuyama K."/>
            <person name="Matsushita K."/>
            <person name="Fujita N."/>
            <person name="Shirai M."/>
        </authorList>
    </citation>
    <scope>NUCLEOTIDE SEQUENCE [LARGE SCALE GENOMIC DNA]</scope>
    <source>
        <strain evidence="2">NBRC 3288 / BCRC 11682 / LMG 1693</strain>
    </source>
</reference>
<evidence type="ECO:0000313" key="1">
    <source>
        <dbReference type="EMBL" id="BAK83014.1"/>
    </source>
</evidence>
<evidence type="ECO:0000313" key="2">
    <source>
        <dbReference type="Proteomes" id="UP000009044"/>
    </source>
</evidence>
<accession>G2I4G7</accession>
<sequence>MGVGHVDHALNAACVQASYGVSGRGPELLMIVQDTNFFCDMPEDMKYLRDRNPPQNFLEQNLIFVLPERLRKFRRNLFHVRRTDSDATVYAPLFRVRCISARDPVPEGYDGPFDVFPFYTNPTRKRRRTLDYYVLFLFQDKLSYVKCRDALGATS</sequence>
<dbReference type="PATRIC" id="fig|634177.7.peg.709"/>
<dbReference type="KEGG" id="gxy:GLX_06020"/>
<dbReference type="HOGENOM" id="CLU_143953_0_0_5"/>
<dbReference type="STRING" id="634177.GLX_06020"/>
<proteinExistence type="predicted"/>
<name>G2I4G7_KOMMN</name>
<dbReference type="Proteomes" id="UP000009044">
    <property type="component" value="Chromosome"/>
</dbReference>
<dbReference type="AlphaFoldDB" id="G2I4G7"/>
<gene>
    <name evidence="1" type="ordered locus">GLX_06020</name>
</gene>